<evidence type="ECO:0000313" key="3">
    <source>
        <dbReference type="Proteomes" id="UP000324800"/>
    </source>
</evidence>
<feature type="compositionally biased region" description="Polar residues" evidence="1">
    <location>
        <begin position="246"/>
        <end position="257"/>
    </location>
</feature>
<organism evidence="2 3">
    <name type="scientific">Streblomastix strix</name>
    <dbReference type="NCBI Taxonomy" id="222440"/>
    <lineage>
        <taxon>Eukaryota</taxon>
        <taxon>Metamonada</taxon>
        <taxon>Preaxostyla</taxon>
        <taxon>Oxymonadida</taxon>
        <taxon>Streblomastigidae</taxon>
        <taxon>Streblomastix</taxon>
    </lineage>
</organism>
<sequence length="274" mass="30663">MTFHQILKWKTKSLNYRVADVQIVLLTTPISQIQSPLIINNSLKKEPLKSSEPVSNQLAVQHSYKPPLQIQSPLIIKDSMKKQPLLSDSPPSVQVVPSTRSYQPPKQLQAPPLVIKDSMKKQPLQSSEPVLNQLSITPSYRSPVQRQSSPLLIKDSMNKESFRSVSPVSSQLPQSQRQYRSPKPQQLQAPPLVIKDSLKKAINNPQDSLHEGNSQIDSQIQKSSRSPSSNYLNPKQVQPPPLISNRMKNTVSSSSASYMIPLIDISQEEIQSPK</sequence>
<dbReference type="Proteomes" id="UP000324800">
    <property type="component" value="Unassembled WGS sequence"/>
</dbReference>
<evidence type="ECO:0000313" key="2">
    <source>
        <dbReference type="EMBL" id="KAA6359144.1"/>
    </source>
</evidence>
<reference evidence="2 3" key="1">
    <citation type="submission" date="2019-03" db="EMBL/GenBank/DDBJ databases">
        <title>Single cell metagenomics reveals metabolic interactions within the superorganism composed of flagellate Streblomastix strix and complex community of Bacteroidetes bacteria on its surface.</title>
        <authorList>
            <person name="Treitli S.C."/>
            <person name="Kolisko M."/>
            <person name="Husnik F."/>
            <person name="Keeling P."/>
            <person name="Hampl V."/>
        </authorList>
    </citation>
    <scope>NUCLEOTIDE SEQUENCE [LARGE SCALE GENOMIC DNA]</scope>
    <source>
        <strain evidence="2">ST1C</strain>
    </source>
</reference>
<name>A0A5J4TL74_9EUKA</name>
<proteinExistence type="predicted"/>
<evidence type="ECO:0000256" key="1">
    <source>
        <dbReference type="SAM" id="MobiDB-lite"/>
    </source>
</evidence>
<feature type="region of interest" description="Disordered" evidence="1">
    <location>
        <begin position="160"/>
        <end position="190"/>
    </location>
</feature>
<gene>
    <name evidence="2" type="ORF">EZS28_045329</name>
</gene>
<dbReference type="EMBL" id="SNRW01028848">
    <property type="protein sequence ID" value="KAA6359144.1"/>
    <property type="molecule type" value="Genomic_DNA"/>
</dbReference>
<feature type="compositionally biased region" description="Low complexity" evidence="1">
    <location>
        <begin position="163"/>
        <end position="178"/>
    </location>
</feature>
<feature type="region of interest" description="Disordered" evidence="1">
    <location>
        <begin position="204"/>
        <end position="257"/>
    </location>
</feature>
<comment type="caution">
    <text evidence="2">The sequence shown here is derived from an EMBL/GenBank/DDBJ whole genome shotgun (WGS) entry which is preliminary data.</text>
</comment>
<dbReference type="AlphaFoldDB" id="A0A5J4TL74"/>
<feature type="compositionally biased region" description="Low complexity" evidence="1">
    <location>
        <begin position="218"/>
        <end position="229"/>
    </location>
</feature>
<feature type="compositionally biased region" description="Polar residues" evidence="1">
    <location>
        <begin position="204"/>
        <end position="217"/>
    </location>
</feature>
<protein>
    <submittedName>
        <fullName evidence="2">Uncharacterized protein</fullName>
    </submittedName>
</protein>
<feature type="region of interest" description="Disordered" evidence="1">
    <location>
        <begin position="83"/>
        <end position="111"/>
    </location>
</feature>
<accession>A0A5J4TL74</accession>
<feature type="compositionally biased region" description="Low complexity" evidence="1">
    <location>
        <begin position="83"/>
        <end position="98"/>
    </location>
</feature>